<protein>
    <submittedName>
        <fullName evidence="1">Uncharacterized protein</fullName>
    </submittedName>
</protein>
<proteinExistence type="predicted"/>
<evidence type="ECO:0000313" key="1">
    <source>
        <dbReference type="EMBL" id="KAI3746485.1"/>
    </source>
</evidence>
<accession>A0ACB9DJ93</accession>
<keyword evidence="2" id="KW-1185">Reference proteome</keyword>
<dbReference type="EMBL" id="CM042049">
    <property type="protein sequence ID" value="KAI3746485.1"/>
    <property type="molecule type" value="Genomic_DNA"/>
</dbReference>
<reference evidence="2" key="1">
    <citation type="journal article" date="2022" name="Mol. Ecol. Resour.">
        <title>The genomes of chicory, endive, great burdock and yacon provide insights into Asteraceae palaeo-polyploidization history and plant inulin production.</title>
        <authorList>
            <person name="Fan W."/>
            <person name="Wang S."/>
            <person name="Wang H."/>
            <person name="Wang A."/>
            <person name="Jiang F."/>
            <person name="Liu H."/>
            <person name="Zhao H."/>
            <person name="Xu D."/>
            <person name="Zhang Y."/>
        </authorList>
    </citation>
    <scope>NUCLEOTIDE SEQUENCE [LARGE SCALE GENOMIC DNA]</scope>
    <source>
        <strain evidence="2">cv. Niubang</strain>
    </source>
</reference>
<evidence type="ECO:0000313" key="2">
    <source>
        <dbReference type="Proteomes" id="UP001055879"/>
    </source>
</evidence>
<organism evidence="1 2">
    <name type="scientific">Arctium lappa</name>
    <name type="common">Greater burdock</name>
    <name type="synonym">Lappa major</name>
    <dbReference type="NCBI Taxonomy" id="4217"/>
    <lineage>
        <taxon>Eukaryota</taxon>
        <taxon>Viridiplantae</taxon>
        <taxon>Streptophyta</taxon>
        <taxon>Embryophyta</taxon>
        <taxon>Tracheophyta</taxon>
        <taxon>Spermatophyta</taxon>
        <taxon>Magnoliopsida</taxon>
        <taxon>eudicotyledons</taxon>
        <taxon>Gunneridae</taxon>
        <taxon>Pentapetalae</taxon>
        <taxon>asterids</taxon>
        <taxon>campanulids</taxon>
        <taxon>Asterales</taxon>
        <taxon>Asteraceae</taxon>
        <taxon>Carduoideae</taxon>
        <taxon>Cardueae</taxon>
        <taxon>Arctiinae</taxon>
        <taxon>Arctium</taxon>
    </lineage>
</organism>
<sequence>MNEILFLPICCQLTSVNGLHRFVQPEPFYHGLACWSLHFGPVDHVRFLNGEYDRDRLWTLVRPSVSSLTFSKAIMKGSKLSFHNGLLMREVSDLGDVGTEVWRRGGSFKGKNRPLQKSSSANAMVENEFARAGARGPGDRVLVRPEQIGSFCFLLQLNCLGIRMVFLVEPKNLYGA</sequence>
<gene>
    <name evidence="1" type="ORF">L6452_08919</name>
</gene>
<dbReference type="Proteomes" id="UP001055879">
    <property type="component" value="Linkage Group LG03"/>
</dbReference>
<reference evidence="1 2" key="2">
    <citation type="journal article" date="2022" name="Mol. Ecol. Resour.">
        <title>The genomes of chicory, endive, great burdock and yacon provide insights into Asteraceae paleo-polyploidization history and plant inulin production.</title>
        <authorList>
            <person name="Fan W."/>
            <person name="Wang S."/>
            <person name="Wang H."/>
            <person name="Wang A."/>
            <person name="Jiang F."/>
            <person name="Liu H."/>
            <person name="Zhao H."/>
            <person name="Xu D."/>
            <person name="Zhang Y."/>
        </authorList>
    </citation>
    <scope>NUCLEOTIDE SEQUENCE [LARGE SCALE GENOMIC DNA]</scope>
    <source>
        <strain evidence="2">cv. Niubang</strain>
    </source>
</reference>
<name>A0ACB9DJ93_ARCLA</name>
<comment type="caution">
    <text evidence="1">The sequence shown here is derived from an EMBL/GenBank/DDBJ whole genome shotgun (WGS) entry which is preliminary data.</text>
</comment>